<evidence type="ECO:0000256" key="5">
    <source>
        <dbReference type="ARBA" id="ARBA00022679"/>
    </source>
</evidence>
<evidence type="ECO:0000313" key="11">
    <source>
        <dbReference type="Proteomes" id="UP000306509"/>
    </source>
</evidence>
<dbReference type="STRING" id="180332.GCA_000797495_03300"/>
<dbReference type="SMART" id="SM00388">
    <property type="entry name" value="HisKA"/>
    <property type="match status" value="1"/>
</dbReference>
<dbReference type="PROSITE" id="PS50109">
    <property type="entry name" value="HIS_KIN"/>
    <property type="match status" value="1"/>
</dbReference>
<dbReference type="InterPro" id="IPR036097">
    <property type="entry name" value="HisK_dim/P_sf"/>
</dbReference>
<keyword evidence="7" id="KW-0902">Two-component regulatory system</keyword>
<evidence type="ECO:0000313" key="10">
    <source>
        <dbReference type="EMBL" id="TLD00040.1"/>
    </source>
</evidence>
<comment type="subcellular location">
    <subcellularLocation>
        <location evidence="2">Membrane</location>
    </subcellularLocation>
</comment>
<reference evidence="10 11" key="1">
    <citation type="journal article" date="2019" name="Anaerobe">
        <title>Detection of Robinsoniella peoriensis in multiple bone samples of a trauma patient.</title>
        <authorList>
            <person name="Schrottner P."/>
            <person name="Hartwich K."/>
            <person name="Bunk B."/>
            <person name="Schober I."/>
            <person name="Helbig S."/>
            <person name="Rudolph W.W."/>
            <person name="Gunzer F."/>
        </authorList>
    </citation>
    <scope>NUCLEOTIDE SEQUENCE [LARGE SCALE GENOMIC DNA]</scope>
    <source>
        <strain evidence="10 11">DSM 106044</strain>
    </source>
</reference>
<sequence length="351" mass="39621">MEGQVSDMIVLRQKEMNKMLTAIAGIVFAAVVMGQITAGWFSGQYTRFIILVLTLLPGITILIIVHVHFRKQLLEVEQSIKTINSFIDGNSEARLEDDSEGSFSKLYHTVNRMATVLEAQAARQKNTKDFLKDTISDISHQLKTPLAALNMYTEIIQDNPEDSSTVKNFMVKTQRELDRMEMLIQNLLKITRLDAGAVIMNKKIENVSELMNEIKQRFETRTIREEKLMTLSGDTSQNLLCDQDWILEAVSNIVKNALDHTKAGDEIHICWKQLPAVKQIIIEDNGSGIHSDDIHHVFKRFYRSRFSKDSQGVGLGLPLAKSIVDAHEGDILVESELGKGCKFTLSFLNLT</sequence>
<keyword evidence="8" id="KW-1133">Transmembrane helix</keyword>
<proteinExistence type="predicted"/>
<dbReference type="SMART" id="SM00387">
    <property type="entry name" value="HATPase_c"/>
    <property type="match status" value="1"/>
</dbReference>
<dbReference type="Pfam" id="PF00512">
    <property type="entry name" value="HisKA"/>
    <property type="match status" value="1"/>
</dbReference>
<dbReference type="InterPro" id="IPR004358">
    <property type="entry name" value="Sig_transdc_His_kin-like_C"/>
</dbReference>
<dbReference type="PANTHER" id="PTHR45453">
    <property type="entry name" value="PHOSPHATE REGULON SENSOR PROTEIN PHOR"/>
    <property type="match status" value="1"/>
</dbReference>
<dbReference type="EMBL" id="QGQD01000060">
    <property type="protein sequence ID" value="TLD00040.1"/>
    <property type="molecule type" value="Genomic_DNA"/>
</dbReference>
<keyword evidence="8" id="KW-0472">Membrane</keyword>
<dbReference type="SUPFAM" id="SSF55874">
    <property type="entry name" value="ATPase domain of HSP90 chaperone/DNA topoisomerase II/histidine kinase"/>
    <property type="match status" value="1"/>
</dbReference>
<dbReference type="Pfam" id="PF02518">
    <property type="entry name" value="HATPase_c"/>
    <property type="match status" value="1"/>
</dbReference>
<dbReference type="Gene3D" id="1.10.287.130">
    <property type="match status" value="1"/>
</dbReference>
<dbReference type="Proteomes" id="UP000306509">
    <property type="component" value="Unassembled WGS sequence"/>
</dbReference>
<evidence type="ECO:0000256" key="2">
    <source>
        <dbReference type="ARBA" id="ARBA00004370"/>
    </source>
</evidence>
<dbReference type="RefSeq" id="WP_138002858.1">
    <property type="nucleotide sequence ID" value="NZ_JTGN01000006.1"/>
</dbReference>
<evidence type="ECO:0000256" key="7">
    <source>
        <dbReference type="ARBA" id="ARBA00023012"/>
    </source>
</evidence>
<dbReference type="InterPro" id="IPR003594">
    <property type="entry name" value="HATPase_dom"/>
</dbReference>
<dbReference type="InterPro" id="IPR036890">
    <property type="entry name" value="HATPase_C_sf"/>
</dbReference>
<keyword evidence="4" id="KW-0597">Phosphoprotein</keyword>
<evidence type="ECO:0000256" key="3">
    <source>
        <dbReference type="ARBA" id="ARBA00012438"/>
    </source>
</evidence>
<gene>
    <name evidence="10" type="primary">phoR_13</name>
    <name evidence="10" type="ORF">DSM106044_03130</name>
</gene>
<keyword evidence="5 10" id="KW-0808">Transferase</keyword>
<dbReference type="EC" id="2.7.13.3" evidence="3"/>
<keyword evidence="11" id="KW-1185">Reference proteome</keyword>
<evidence type="ECO:0000256" key="8">
    <source>
        <dbReference type="SAM" id="Phobius"/>
    </source>
</evidence>
<comment type="catalytic activity">
    <reaction evidence="1">
        <text>ATP + protein L-histidine = ADP + protein N-phospho-L-histidine.</text>
        <dbReference type="EC" id="2.7.13.3"/>
    </reaction>
</comment>
<dbReference type="PANTHER" id="PTHR45453:SF1">
    <property type="entry name" value="PHOSPHATE REGULON SENSOR PROTEIN PHOR"/>
    <property type="match status" value="1"/>
</dbReference>
<dbReference type="GO" id="GO:0016036">
    <property type="term" value="P:cellular response to phosphate starvation"/>
    <property type="evidence" value="ECO:0007669"/>
    <property type="project" value="TreeGrafter"/>
</dbReference>
<dbReference type="InterPro" id="IPR005467">
    <property type="entry name" value="His_kinase_dom"/>
</dbReference>
<keyword evidence="8" id="KW-0812">Transmembrane</keyword>
<evidence type="ECO:0000256" key="6">
    <source>
        <dbReference type="ARBA" id="ARBA00022777"/>
    </source>
</evidence>
<protein>
    <recommendedName>
        <fullName evidence="3">histidine kinase</fullName>
        <ecNumber evidence="3">2.7.13.3</ecNumber>
    </recommendedName>
</protein>
<evidence type="ECO:0000256" key="1">
    <source>
        <dbReference type="ARBA" id="ARBA00000085"/>
    </source>
</evidence>
<evidence type="ECO:0000256" key="4">
    <source>
        <dbReference type="ARBA" id="ARBA00022553"/>
    </source>
</evidence>
<feature type="transmembrane region" description="Helical" evidence="8">
    <location>
        <begin position="20"/>
        <end position="42"/>
    </location>
</feature>
<dbReference type="GO" id="GO:0000155">
    <property type="term" value="F:phosphorelay sensor kinase activity"/>
    <property type="evidence" value="ECO:0007669"/>
    <property type="project" value="InterPro"/>
</dbReference>
<dbReference type="InterPro" id="IPR050351">
    <property type="entry name" value="BphY/WalK/GraS-like"/>
</dbReference>
<dbReference type="Gene3D" id="3.30.565.10">
    <property type="entry name" value="Histidine kinase-like ATPase, C-terminal domain"/>
    <property type="match status" value="1"/>
</dbReference>
<dbReference type="CDD" id="cd00082">
    <property type="entry name" value="HisKA"/>
    <property type="match status" value="1"/>
</dbReference>
<name>A0A4U8Q5B1_9FIRM</name>
<organism evidence="10 11">
    <name type="scientific">Robinsoniella peoriensis</name>
    <dbReference type="NCBI Taxonomy" id="180332"/>
    <lineage>
        <taxon>Bacteria</taxon>
        <taxon>Bacillati</taxon>
        <taxon>Bacillota</taxon>
        <taxon>Clostridia</taxon>
        <taxon>Lachnospirales</taxon>
        <taxon>Lachnospiraceae</taxon>
        <taxon>Robinsoniella</taxon>
    </lineage>
</organism>
<accession>A0A4U8Q5B1</accession>
<feature type="transmembrane region" description="Helical" evidence="8">
    <location>
        <begin position="48"/>
        <end position="69"/>
    </location>
</feature>
<feature type="domain" description="Histidine kinase" evidence="9">
    <location>
        <begin position="137"/>
        <end position="351"/>
    </location>
</feature>
<evidence type="ECO:0000259" key="9">
    <source>
        <dbReference type="PROSITE" id="PS50109"/>
    </source>
</evidence>
<dbReference type="PRINTS" id="PR00344">
    <property type="entry name" value="BCTRLSENSOR"/>
</dbReference>
<comment type="caution">
    <text evidence="10">The sequence shown here is derived from an EMBL/GenBank/DDBJ whole genome shotgun (WGS) entry which is preliminary data.</text>
</comment>
<keyword evidence="6" id="KW-0418">Kinase</keyword>
<dbReference type="CDD" id="cd00075">
    <property type="entry name" value="HATPase"/>
    <property type="match status" value="1"/>
</dbReference>
<dbReference type="GO" id="GO:0005886">
    <property type="term" value="C:plasma membrane"/>
    <property type="evidence" value="ECO:0007669"/>
    <property type="project" value="TreeGrafter"/>
</dbReference>
<dbReference type="AlphaFoldDB" id="A0A4U8Q5B1"/>
<dbReference type="InterPro" id="IPR003661">
    <property type="entry name" value="HisK_dim/P_dom"/>
</dbReference>
<dbReference type="SUPFAM" id="SSF47384">
    <property type="entry name" value="Homodimeric domain of signal transducing histidine kinase"/>
    <property type="match status" value="1"/>
</dbReference>
<dbReference type="GO" id="GO:0004721">
    <property type="term" value="F:phosphoprotein phosphatase activity"/>
    <property type="evidence" value="ECO:0007669"/>
    <property type="project" value="TreeGrafter"/>
</dbReference>